<feature type="chain" id="PRO_5046684856" description="Lipoprotein" evidence="1">
    <location>
        <begin position="26"/>
        <end position="134"/>
    </location>
</feature>
<accession>A0ABZ1LMV8</accession>
<reference evidence="2 3" key="1">
    <citation type="submission" date="2022-10" db="EMBL/GenBank/DDBJ databases">
        <title>The complete genomes of actinobacterial strains from the NBC collection.</title>
        <authorList>
            <person name="Joergensen T.S."/>
            <person name="Alvarez Arevalo M."/>
            <person name="Sterndorff E.B."/>
            <person name="Faurdal D."/>
            <person name="Vuksanovic O."/>
            <person name="Mourched A.-S."/>
            <person name="Charusanti P."/>
            <person name="Shaw S."/>
            <person name="Blin K."/>
            <person name="Weber T."/>
        </authorList>
    </citation>
    <scope>NUCLEOTIDE SEQUENCE [LARGE SCALE GENOMIC DNA]</scope>
    <source>
        <strain evidence="2 3">NBC_00123</strain>
        <plasmid evidence="2 3">unnamed1</plasmid>
    </source>
</reference>
<gene>
    <name evidence="2" type="ORF">OG814_42035</name>
</gene>
<dbReference type="PROSITE" id="PS51257">
    <property type="entry name" value="PROKAR_LIPOPROTEIN"/>
    <property type="match status" value="1"/>
</dbReference>
<keyword evidence="1" id="KW-0732">Signal</keyword>
<evidence type="ECO:0000313" key="3">
    <source>
        <dbReference type="Proteomes" id="UP001622594"/>
    </source>
</evidence>
<keyword evidence="3" id="KW-1185">Reference proteome</keyword>
<organism evidence="2 3">
    <name type="scientific">Streptomyces zaomyceticus</name>
    <dbReference type="NCBI Taxonomy" id="68286"/>
    <lineage>
        <taxon>Bacteria</taxon>
        <taxon>Bacillati</taxon>
        <taxon>Actinomycetota</taxon>
        <taxon>Actinomycetes</taxon>
        <taxon>Kitasatosporales</taxon>
        <taxon>Streptomycetaceae</taxon>
        <taxon>Streptomyces</taxon>
    </lineage>
</organism>
<protein>
    <recommendedName>
        <fullName evidence="4">Lipoprotein</fullName>
    </recommendedName>
</protein>
<sequence length="134" mass="13513">MRAATTAVTTVLAAALIAGCSGGSAETNPKWGRKFAAAGCQTLISDDTLFKSTDPAEISRYAGVHRSGSVATRHAAELDPRWVPLADAVDTLAAALDQAAQGAGAMQDPAAAEAASTIRTECPSVIRESAAAGD</sequence>
<proteinExistence type="predicted"/>
<evidence type="ECO:0000313" key="2">
    <source>
        <dbReference type="EMBL" id="WTR75839.1"/>
    </source>
</evidence>
<dbReference type="EMBL" id="CP108189">
    <property type="protein sequence ID" value="WTR75839.1"/>
    <property type="molecule type" value="Genomic_DNA"/>
</dbReference>
<feature type="signal peptide" evidence="1">
    <location>
        <begin position="1"/>
        <end position="25"/>
    </location>
</feature>
<dbReference type="Proteomes" id="UP001622594">
    <property type="component" value="Plasmid unnamed1"/>
</dbReference>
<keyword evidence="2" id="KW-0614">Plasmid</keyword>
<dbReference type="RefSeq" id="WP_327166820.1">
    <property type="nucleotide sequence ID" value="NZ_CP108189.1"/>
</dbReference>
<name>A0ABZ1LMV8_9ACTN</name>
<evidence type="ECO:0000256" key="1">
    <source>
        <dbReference type="SAM" id="SignalP"/>
    </source>
</evidence>
<evidence type="ECO:0008006" key="4">
    <source>
        <dbReference type="Google" id="ProtNLM"/>
    </source>
</evidence>
<geneLocation type="plasmid" evidence="2 3">
    <name>unnamed1</name>
</geneLocation>